<evidence type="ECO:0008006" key="3">
    <source>
        <dbReference type="Google" id="ProtNLM"/>
    </source>
</evidence>
<dbReference type="PANTHER" id="PTHR21552">
    <property type="entry name" value="ADULT RETINA PROTEIN"/>
    <property type="match status" value="1"/>
</dbReference>
<sequence>MNSNNNEEKNGENENISQNLSYLNNDDENIYPYCSIGPTLAELNKITSKDSTFTNLDVKLITSKPESKHVVEMKPINLDASINLDQSQIDISRSSMDLNDFDINYIDTNFKDQDCSILQHIEPIDTEMNLNNFNVDLNDVDTQFLNKNYLKKSIYKNQEDSISTFSNISNISNLGQPENDEKKVNKHDLIKNYPRNVKLTTLQNKNYKYKKVADRDWKYVPHLLPKHLQKQQATIYSYWPNVKNCKNFKSNFYCKVKKVFRPSTVHHLPKVHTVSPISNNVVIKQEDCSIPLNNQNNSNYIYSQVNETTEANCELNNAYNSVNMVYPYNSTLEEPVNGNYINSNGVQIIENLNYGKVNPNPNFVNKNYINHHTNDMNINVYDNYENHALYDIDNKPLRIKLEDIHNIEDNYKMQPLYTINNEKRSKKRKDRHSDNIDGSFLDIPIIREVLIVNDEMFNTENGTVKMLKKTKKSKKRYYWQYNVHTTLSKLAIKDRIRSSLLKDLNNENLKNYKNIKDLTLIDFDPRLFDQYTDPVTLLDDDENNYDDDNNSHDELIDVGLNLKKNTKIRKGEGNDITPRPKLLLIIGKELHKLINQIKCLKVTKDDDEIIQNLKRNEKNKYASRICRLKKKAQLEANKIILYGVRKEHEQLKNIVEELHNVLSQFYQNYNQPNNNVDRRNFNQFFDKIKQKYKYYPVSSSPTEFVNATLRSCFYQSIKYQENYRDKKMQCNTNENLYKSFVGYDPKYLNSSAPIANQIYNVASTSYSNSTDEKPKI</sequence>
<name>A0A177B2C4_9BILA</name>
<organism evidence="1 2">
    <name type="scientific">Intoshia linei</name>
    <dbReference type="NCBI Taxonomy" id="1819745"/>
    <lineage>
        <taxon>Eukaryota</taxon>
        <taxon>Metazoa</taxon>
        <taxon>Spiralia</taxon>
        <taxon>Lophotrochozoa</taxon>
        <taxon>Mesozoa</taxon>
        <taxon>Orthonectida</taxon>
        <taxon>Rhopaluridae</taxon>
        <taxon>Intoshia</taxon>
    </lineage>
</organism>
<proteinExistence type="predicted"/>
<protein>
    <recommendedName>
        <fullName evidence="3">BZIP domain-containing protein</fullName>
    </recommendedName>
</protein>
<dbReference type="GO" id="GO:0000981">
    <property type="term" value="F:DNA-binding transcription factor activity, RNA polymerase II-specific"/>
    <property type="evidence" value="ECO:0007669"/>
    <property type="project" value="TreeGrafter"/>
</dbReference>
<accession>A0A177B2C4</accession>
<dbReference type="GO" id="GO:0006986">
    <property type="term" value="P:response to unfolded protein"/>
    <property type="evidence" value="ECO:0007669"/>
    <property type="project" value="InterPro"/>
</dbReference>
<dbReference type="GO" id="GO:0000977">
    <property type="term" value="F:RNA polymerase II transcription regulatory region sequence-specific DNA binding"/>
    <property type="evidence" value="ECO:0007669"/>
    <property type="project" value="TreeGrafter"/>
</dbReference>
<dbReference type="AlphaFoldDB" id="A0A177B2C4"/>
<dbReference type="OrthoDB" id="8931646at2759"/>
<dbReference type="InterPro" id="IPR039165">
    <property type="entry name" value="CREBRF"/>
</dbReference>
<evidence type="ECO:0000313" key="2">
    <source>
        <dbReference type="Proteomes" id="UP000078046"/>
    </source>
</evidence>
<gene>
    <name evidence="1" type="ORF">A3Q56_04695</name>
</gene>
<keyword evidence="2" id="KW-1185">Reference proteome</keyword>
<reference evidence="1 2" key="1">
    <citation type="submission" date="2016-04" db="EMBL/GenBank/DDBJ databases">
        <title>The genome of Intoshia linei affirms orthonectids as highly simplified spiralians.</title>
        <authorList>
            <person name="Mikhailov K.V."/>
            <person name="Slusarev G.S."/>
            <person name="Nikitin M.A."/>
            <person name="Logacheva M.D."/>
            <person name="Penin A."/>
            <person name="Aleoshin V."/>
            <person name="Panchin Y.V."/>
        </authorList>
    </citation>
    <scope>NUCLEOTIDE SEQUENCE [LARGE SCALE GENOMIC DNA]</scope>
    <source>
        <strain evidence="1">Intl2013</strain>
        <tissue evidence="1">Whole animal</tissue>
    </source>
</reference>
<comment type="caution">
    <text evidence="1">The sequence shown here is derived from an EMBL/GenBank/DDBJ whole genome shotgun (WGS) entry which is preliminary data.</text>
</comment>
<dbReference type="GO" id="GO:0005634">
    <property type="term" value="C:nucleus"/>
    <property type="evidence" value="ECO:0007669"/>
    <property type="project" value="TreeGrafter"/>
</dbReference>
<evidence type="ECO:0000313" key="1">
    <source>
        <dbReference type="EMBL" id="OAF67574.1"/>
    </source>
</evidence>
<dbReference type="Proteomes" id="UP000078046">
    <property type="component" value="Unassembled WGS sequence"/>
</dbReference>
<dbReference type="PANTHER" id="PTHR21552:SF2">
    <property type="entry name" value="CREB3 REGULATORY FACTOR"/>
    <property type="match status" value="1"/>
</dbReference>
<dbReference type="EMBL" id="LWCA01000627">
    <property type="protein sequence ID" value="OAF67574.1"/>
    <property type="molecule type" value="Genomic_DNA"/>
</dbReference>